<dbReference type="InterPro" id="IPR024719">
    <property type="entry name" value="HpaB/PvcC/4-BUDH_C"/>
</dbReference>
<dbReference type="InterPro" id="IPR046373">
    <property type="entry name" value="Acyl-CoA_Oxase/DH_mid-dom_sf"/>
</dbReference>
<proteinExistence type="predicted"/>
<reference evidence="6" key="1">
    <citation type="submission" date="2018-05" db="EMBL/GenBank/DDBJ databases">
        <authorList>
            <person name="Lanie J.A."/>
            <person name="Ng W.-L."/>
            <person name="Kazmierczak K.M."/>
            <person name="Andrzejewski T.M."/>
            <person name="Davidsen T.M."/>
            <person name="Wayne K.J."/>
            <person name="Tettelin H."/>
            <person name="Glass J.I."/>
            <person name="Rusch D."/>
            <person name="Podicherti R."/>
            <person name="Tsui H.-C.T."/>
            <person name="Winkler M.E."/>
        </authorList>
    </citation>
    <scope>NUCLEOTIDE SEQUENCE</scope>
</reference>
<dbReference type="Gene3D" id="1.20.140.10">
    <property type="entry name" value="Butyryl-CoA Dehydrogenase, subunit A, domain 3"/>
    <property type="match status" value="1"/>
</dbReference>
<dbReference type="InterPro" id="IPR004925">
    <property type="entry name" value="HpaB/PvcC/4-BUDH"/>
</dbReference>
<dbReference type="PANTHER" id="PTHR36117:SF3">
    <property type="entry name" value="4-HYDROXYPHENYLACETATE 3-MONOOXYGENASE-RELATED"/>
    <property type="match status" value="1"/>
</dbReference>
<dbReference type="EMBL" id="UINC01002801">
    <property type="protein sequence ID" value="SVA00437.1"/>
    <property type="molecule type" value="Genomic_DNA"/>
</dbReference>
<dbReference type="SUPFAM" id="SSF56645">
    <property type="entry name" value="Acyl-CoA dehydrogenase NM domain-like"/>
    <property type="match status" value="1"/>
</dbReference>
<keyword evidence="2" id="KW-0274">FAD</keyword>
<name>A0A381SDR9_9ZZZZ</name>
<organism evidence="6">
    <name type="scientific">marine metagenome</name>
    <dbReference type="NCBI Taxonomy" id="408172"/>
    <lineage>
        <taxon>unclassified sequences</taxon>
        <taxon>metagenomes</taxon>
        <taxon>ecological metagenomes</taxon>
    </lineage>
</organism>
<dbReference type="InterPro" id="IPR036250">
    <property type="entry name" value="AcylCo_DH-like_C"/>
</dbReference>
<dbReference type="SUPFAM" id="SSF47203">
    <property type="entry name" value="Acyl-CoA dehydrogenase C-terminal domain-like"/>
    <property type="match status" value="1"/>
</dbReference>
<dbReference type="AlphaFoldDB" id="A0A381SDR9"/>
<dbReference type="InterPro" id="IPR024674">
    <property type="entry name" value="HpaB/PvcC/4-BUDH_N"/>
</dbReference>
<dbReference type="Pfam" id="PF03241">
    <property type="entry name" value="HpaB"/>
    <property type="match status" value="1"/>
</dbReference>
<dbReference type="InterPro" id="IPR009100">
    <property type="entry name" value="AcylCoA_DH/oxidase_NM_dom_sf"/>
</dbReference>
<accession>A0A381SDR9</accession>
<gene>
    <name evidence="6" type="ORF">METZ01_LOCUS53291</name>
</gene>
<evidence type="ECO:0000256" key="2">
    <source>
        <dbReference type="ARBA" id="ARBA00022827"/>
    </source>
</evidence>
<evidence type="ECO:0000313" key="6">
    <source>
        <dbReference type="EMBL" id="SVA00437.1"/>
    </source>
</evidence>
<evidence type="ECO:0000259" key="5">
    <source>
        <dbReference type="Pfam" id="PF11794"/>
    </source>
</evidence>
<protein>
    <recommendedName>
        <fullName evidence="7">4-hydroxyphenylacetate 3-hydroxylase</fullName>
    </recommendedName>
</protein>
<evidence type="ECO:0000259" key="4">
    <source>
        <dbReference type="Pfam" id="PF03241"/>
    </source>
</evidence>
<evidence type="ECO:0000256" key="3">
    <source>
        <dbReference type="ARBA" id="ARBA00023002"/>
    </source>
</evidence>
<dbReference type="PIRSF" id="PIRSF000331">
    <property type="entry name" value="HpaA_HpaB"/>
    <property type="match status" value="1"/>
</dbReference>
<dbReference type="Gene3D" id="2.40.110.10">
    <property type="entry name" value="Butyryl-CoA Dehydrogenase, subunit A, domain 2"/>
    <property type="match status" value="1"/>
</dbReference>
<dbReference type="PANTHER" id="PTHR36117">
    <property type="entry name" value="4-HYDROXYPHENYLACETATE 3-MONOOXYGENASE-RELATED"/>
    <property type="match status" value="1"/>
</dbReference>
<dbReference type="Pfam" id="PF11794">
    <property type="entry name" value="HpaB_N"/>
    <property type="match status" value="1"/>
</dbReference>
<feature type="domain" description="HpaB/PvcC/4-BUDH C-terminal" evidence="4">
    <location>
        <begin position="306"/>
        <end position="489"/>
    </location>
</feature>
<evidence type="ECO:0008006" key="7">
    <source>
        <dbReference type="Google" id="ProtNLM"/>
    </source>
</evidence>
<sequence length="497" mass="56134">MMALDITAAQGAMTGARYIESLRDGREVWLDGKQVDDIPSHPAFSGIVNELARIYDLQHSEEFQDVMTFVSPESGNHCSISWLLPRSEEDLKKKRRNSEVWTSQSWGQLGRAPDVLAPYIISLYKSRVKLSSVKHPYCDFGENVVNYHRYCMENDLFLTHALGDPQVDRSEQPQNEQRAQREEDLALHVVEETSEGIIIAGGKQLATAASISNETYVSLSATFAQRSDPRFVLAFSIPTNSAGMKILCREPVSLWNGSYGHPLGVLYDEQDCMLFFENVLVPWDRVFMLYESGPLLRNFSTGINFTEWGNLCRIHERMKVMTTVATMIAEAIGVLDYREVSAKIGEMVTYTEMWLHAMDGVEHGAHIGEGGLMSLGSMTGMNIYFAQTSARMVQILREVSGSGLIMQPSENDLANPHLRPYLDRYMRGKGVDAEYKSRLYRLAHDLAVSSSGMRQEVYEYWHGGDPNRNRINLLRGFDQGETRSRIENLISRPLPHG</sequence>
<feature type="domain" description="HpaB/PvcC/4-BUDH N-terminal" evidence="5">
    <location>
        <begin position="14"/>
        <end position="288"/>
    </location>
</feature>
<dbReference type="Gene3D" id="1.10.3140.10">
    <property type="entry name" value="4-hydroxybutyryl-coa dehydratase, domain 1"/>
    <property type="match status" value="1"/>
</dbReference>
<dbReference type="GO" id="GO:0016627">
    <property type="term" value="F:oxidoreductase activity, acting on the CH-CH group of donors"/>
    <property type="evidence" value="ECO:0007669"/>
    <property type="project" value="InterPro"/>
</dbReference>
<evidence type="ECO:0000256" key="1">
    <source>
        <dbReference type="ARBA" id="ARBA00022630"/>
    </source>
</evidence>
<keyword evidence="3" id="KW-0560">Oxidoreductase</keyword>
<keyword evidence="1" id="KW-0285">Flavoprotein</keyword>